<dbReference type="InterPro" id="IPR002298">
    <property type="entry name" value="DNA_polymerase_A"/>
</dbReference>
<sequence>MQIVLEQLDGGAIGATEIDGTGNEKAIERVAREQLPAFVAAREHAGRGEAASEPVVSEQRADAQPPRWVWDDTAVWYPELLRAGVTIERCFDLRLTDALLRNSPHTAAGYSALPAVQQRRHHDSADAALFHLEQPAPPSMAPVAALQRQQSALETSPAGLRLLVAAESAGALAAAEMGHAGLPWRRDEHERLLASMLGARPAEGYRPERLERLALAVADALGAPTINLDSPAELLRTLRSAGLAVETTRSHELQRLRHPAIAPLLEYKTLSRLWSANGWHWLDQWVHQGRFHPVFVPAGVVSGRWSSEGGGALQLPAVVRSAVRADEGWKLIVADAAQLEPRVLAAMSGDSAMARASSSGDLYQGMVDVGAVETRAQAKYGMLGAMYGGTTGESAKVLPRIARAFPRAIGFVEAAAQRGERGMPVSSLLGRGSPEPSEAWRELQAAASAESPDPVTVRRARSAARSQGRFTRNFVVQATAAEWALAWIALLRGALRQRYGADHTTSPHLVFFVHDELIVHAPAHHAEDVRELMHRTAADAGRLLFGESAVAFPVNAVVVDGYDEAK</sequence>
<dbReference type="InterPro" id="IPR043502">
    <property type="entry name" value="DNA/RNA_pol_sf"/>
</dbReference>
<keyword evidence="5" id="KW-0269">Exonuclease</keyword>
<dbReference type="GO" id="GO:0004527">
    <property type="term" value="F:exonuclease activity"/>
    <property type="evidence" value="ECO:0007669"/>
    <property type="project" value="UniProtKB-KW"/>
</dbReference>
<dbReference type="CDD" id="cd06444">
    <property type="entry name" value="DNA_pol_A"/>
    <property type="match status" value="1"/>
</dbReference>
<proteinExistence type="predicted"/>
<dbReference type="PANTHER" id="PTHR10133">
    <property type="entry name" value="DNA POLYMERASE I"/>
    <property type="match status" value="1"/>
</dbReference>
<evidence type="ECO:0000256" key="3">
    <source>
        <dbReference type="ARBA" id="ARBA00049244"/>
    </source>
</evidence>
<dbReference type="InterPro" id="IPR001098">
    <property type="entry name" value="DNA-dir_DNA_pol_A_palm_dom"/>
</dbReference>
<keyword evidence="6" id="KW-1185">Reference proteome</keyword>
<dbReference type="SUPFAM" id="SSF56672">
    <property type="entry name" value="DNA/RNA polymerases"/>
    <property type="match status" value="1"/>
</dbReference>
<evidence type="ECO:0000256" key="1">
    <source>
        <dbReference type="ARBA" id="ARBA00012417"/>
    </source>
</evidence>
<dbReference type="EMBL" id="JASATX010000001">
    <property type="protein sequence ID" value="MDI2097968.1"/>
    <property type="molecule type" value="Genomic_DNA"/>
</dbReference>
<dbReference type="AlphaFoldDB" id="A0AAW6T857"/>
<dbReference type="EC" id="2.7.7.7" evidence="1"/>
<dbReference type="Gene3D" id="1.10.150.20">
    <property type="entry name" value="5' to 3' exonuclease, C-terminal subdomain"/>
    <property type="match status" value="1"/>
</dbReference>
<dbReference type="Proteomes" id="UP001321506">
    <property type="component" value="Unassembled WGS sequence"/>
</dbReference>
<dbReference type="GO" id="GO:0006302">
    <property type="term" value="P:double-strand break repair"/>
    <property type="evidence" value="ECO:0007669"/>
    <property type="project" value="TreeGrafter"/>
</dbReference>
<dbReference type="NCBIfam" id="NF011538">
    <property type="entry name" value="PRK14975.1-1"/>
    <property type="match status" value="1"/>
</dbReference>
<dbReference type="GO" id="GO:0003887">
    <property type="term" value="F:DNA-directed DNA polymerase activity"/>
    <property type="evidence" value="ECO:0007669"/>
    <property type="project" value="UniProtKB-EC"/>
</dbReference>
<evidence type="ECO:0000256" key="2">
    <source>
        <dbReference type="ARBA" id="ARBA00022705"/>
    </source>
</evidence>
<comment type="caution">
    <text evidence="5">The sequence shown here is derived from an EMBL/GenBank/DDBJ whole genome shotgun (WGS) entry which is preliminary data.</text>
</comment>
<protein>
    <recommendedName>
        <fullName evidence="1">DNA-directed DNA polymerase</fullName>
        <ecNumber evidence="1">2.7.7.7</ecNumber>
    </recommendedName>
</protein>
<organism evidence="5 6">
    <name type="scientific">Ruicaihuangia caeni</name>
    <dbReference type="NCBI Taxonomy" id="3042517"/>
    <lineage>
        <taxon>Bacteria</taxon>
        <taxon>Bacillati</taxon>
        <taxon>Actinomycetota</taxon>
        <taxon>Actinomycetes</taxon>
        <taxon>Micrococcales</taxon>
        <taxon>Microbacteriaceae</taxon>
        <taxon>Ruicaihuangia</taxon>
    </lineage>
</organism>
<dbReference type="SMART" id="SM00482">
    <property type="entry name" value="POLAc"/>
    <property type="match status" value="1"/>
</dbReference>
<comment type="catalytic activity">
    <reaction evidence="3">
        <text>DNA(n) + a 2'-deoxyribonucleoside 5'-triphosphate = DNA(n+1) + diphosphate</text>
        <dbReference type="Rhea" id="RHEA:22508"/>
        <dbReference type="Rhea" id="RHEA-COMP:17339"/>
        <dbReference type="Rhea" id="RHEA-COMP:17340"/>
        <dbReference type="ChEBI" id="CHEBI:33019"/>
        <dbReference type="ChEBI" id="CHEBI:61560"/>
        <dbReference type="ChEBI" id="CHEBI:173112"/>
        <dbReference type="EC" id="2.7.7.7"/>
    </reaction>
</comment>
<dbReference type="PANTHER" id="PTHR10133:SF27">
    <property type="entry name" value="DNA POLYMERASE NU"/>
    <property type="match status" value="1"/>
</dbReference>
<evidence type="ECO:0000313" key="6">
    <source>
        <dbReference type="Proteomes" id="UP001321506"/>
    </source>
</evidence>
<accession>A0AAW6T857</accession>
<dbReference type="GO" id="GO:0006261">
    <property type="term" value="P:DNA-templated DNA replication"/>
    <property type="evidence" value="ECO:0007669"/>
    <property type="project" value="InterPro"/>
</dbReference>
<evidence type="ECO:0000259" key="4">
    <source>
        <dbReference type="SMART" id="SM00482"/>
    </source>
</evidence>
<dbReference type="RefSeq" id="WP_281487736.1">
    <property type="nucleotide sequence ID" value="NZ_JASATX010000001.1"/>
</dbReference>
<feature type="domain" description="DNA-directed DNA polymerase family A palm" evidence="4">
    <location>
        <begin position="319"/>
        <end position="525"/>
    </location>
</feature>
<keyword evidence="5" id="KW-0378">Hydrolase</keyword>
<name>A0AAW6T857_9MICO</name>
<gene>
    <name evidence="5" type="ORF">QF206_03165</name>
</gene>
<reference evidence="5 6" key="1">
    <citation type="submission" date="2023-04" db="EMBL/GenBank/DDBJ databases">
        <title>Klugiella caeni sp. nov. isolated from the sludge of biochemical tank.</title>
        <authorList>
            <person name="Geng K."/>
        </authorList>
    </citation>
    <scope>NUCLEOTIDE SEQUENCE [LARGE SCALE GENOMIC DNA]</scope>
    <source>
        <strain evidence="5 6">YN-L-19</strain>
    </source>
</reference>
<dbReference type="Gene3D" id="3.30.70.370">
    <property type="match status" value="1"/>
</dbReference>
<dbReference type="Pfam" id="PF00476">
    <property type="entry name" value="DNA_pol_A"/>
    <property type="match status" value="1"/>
</dbReference>
<keyword evidence="5" id="KW-0540">Nuclease</keyword>
<evidence type="ECO:0000313" key="5">
    <source>
        <dbReference type="EMBL" id="MDI2097968.1"/>
    </source>
</evidence>
<keyword evidence="2" id="KW-0235">DNA replication</keyword>
<dbReference type="GO" id="GO:0003677">
    <property type="term" value="F:DNA binding"/>
    <property type="evidence" value="ECO:0007669"/>
    <property type="project" value="InterPro"/>
</dbReference>